<gene>
    <name evidence="2" type="ORF">AVDCRST_MAG28-2342</name>
</gene>
<keyword evidence="1" id="KW-0812">Transmembrane</keyword>
<protein>
    <submittedName>
        <fullName evidence="2">Uncharacterized protein</fullName>
    </submittedName>
</protein>
<feature type="transmembrane region" description="Helical" evidence="1">
    <location>
        <begin position="24"/>
        <end position="44"/>
    </location>
</feature>
<keyword evidence="1" id="KW-1133">Transmembrane helix</keyword>
<dbReference type="EMBL" id="CADCVE010000048">
    <property type="protein sequence ID" value="CAA9455195.1"/>
    <property type="molecule type" value="Genomic_DNA"/>
</dbReference>
<evidence type="ECO:0000256" key="1">
    <source>
        <dbReference type="SAM" id="Phobius"/>
    </source>
</evidence>
<name>A0A6J4R2F2_9ACTN</name>
<keyword evidence="1" id="KW-0472">Membrane</keyword>
<evidence type="ECO:0000313" key="2">
    <source>
        <dbReference type="EMBL" id="CAA9455195.1"/>
    </source>
</evidence>
<dbReference type="AlphaFoldDB" id="A0A6J4R2F2"/>
<reference evidence="2" key="1">
    <citation type="submission" date="2020-02" db="EMBL/GenBank/DDBJ databases">
        <authorList>
            <person name="Meier V. D."/>
        </authorList>
    </citation>
    <scope>NUCLEOTIDE SEQUENCE</scope>
    <source>
        <strain evidence="2">AVDCRST_MAG28</strain>
    </source>
</reference>
<sequence length="269" mass="28639">MVKKGSFGRTVEGETRARTGLRRVVFNILTACGLIATIVTPIVIADACKGGGQETSAEEQGPKSELSATDLFGLELGLAIVNMTHQGEGSFVVNLLSAEQGETAETSGRLEFFGDQEDGARPGAALSLADKTGSVDISRAVPVPVSGEHLFEVKADGPWTIQVEQPRPSSAPEPTRFSGNDDSATPFFHLSSGPKTIDVTNPAGGSYMVFLRDTDGNEVHRIPGDEADQTQQEVQPSTVSSEVDIQEDGVYILDVRADSLWMIEISDDE</sequence>
<accession>A0A6J4R2F2</accession>
<proteinExistence type="predicted"/>
<organism evidence="2">
    <name type="scientific">uncultured Rubrobacteraceae bacterium</name>
    <dbReference type="NCBI Taxonomy" id="349277"/>
    <lineage>
        <taxon>Bacteria</taxon>
        <taxon>Bacillati</taxon>
        <taxon>Actinomycetota</taxon>
        <taxon>Rubrobacteria</taxon>
        <taxon>Rubrobacterales</taxon>
        <taxon>Rubrobacteraceae</taxon>
        <taxon>environmental samples</taxon>
    </lineage>
</organism>